<organism evidence="2 3">
    <name type="scientific">Cylindrobasidium torrendii FP15055 ss-10</name>
    <dbReference type="NCBI Taxonomy" id="1314674"/>
    <lineage>
        <taxon>Eukaryota</taxon>
        <taxon>Fungi</taxon>
        <taxon>Dikarya</taxon>
        <taxon>Basidiomycota</taxon>
        <taxon>Agaricomycotina</taxon>
        <taxon>Agaricomycetes</taxon>
        <taxon>Agaricomycetidae</taxon>
        <taxon>Agaricales</taxon>
        <taxon>Marasmiineae</taxon>
        <taxon>Physalacriaceae</taxon>
        <taxon>Cylindrobasidium</taxon>
    </lineage>
</organism>
<dbReference type="Proteomes" id="UP000054007">
    <property type="component" value="Unassembled WGS sequence"/>
</dbReference>
<keyword evidence="1" id="KW-0812">Transmembrane</keyword>
<gene>
    <name evidence="2" type="ORF">CYLTODRAFT_387780</name>
</gene>
<evidence type="ECO:0000256" key="1">
    <source>
        <dbReference type="SAM" id="Phobius"/>
    </source>
</evidence>
<keyword evidence="1" id="KW-1133">Transmembrane helix</keyword>
<sequence length="126" mass="13838">MSANAAVRRQEDADRAYDIQMTAGLKMGGRATAGGIGLAIIAHYAWPAFRRQTLPFKAFLVCGFAVSGVVFGAEGALLEYESVRRAEENNVRRQARIELGRQGIIPTESEIARWRSAKEQADLRNA</sequence>
<evidence type="ECO:0000313" key="3">
    <source>
        <dbReference type="Proteomes" id="UP000054007"/>
    </source>
</evidence>
<evidence type="ECO:0008006" key="4">
    <source>
        <dbReference type="Google" id="ProtNLM"/>
    </source>
</evidence>
<accession>A0A0D7BRY8</accession>
<reference evidence="2 3" key="1">
    <citation type="journal article" date="2015" name="Fungal Genet. Biol.">
        <title>Evolution of novel wood decay mechanisms in Agaricales revealed by the genome sequences of Fistulina hepatica and Cylindrobasidium torrendii.</title>
        <authorList>
            <person name="Floudas D."/>
            <person name="Held B.W."/>
            <person name="Riley R."/>
            <person name="Nagy L.G."/>
            <person name="Koehler G."/>
            <person name="Ransdell A.S."/>
            <person name="Younus H."/>
            <person name="Chow J."/>
            <person name="Chiniquy J."/>
            <person name="Lipzen A."/>
            <person name="Tritt A."/>
            <person name="Sun H."/>
            <person name="Haridas S."/>
            <person name="LaButti K."/>
            <person name="Ohm R.A."/>
            <person name="Kues U."/>
            <person name="Blanchette R.A."/>
            <person name="Grigoriev I.V."/>
            <person name="Minto R.E."/>
            <person name="Hibbett D.S."/>
        </authorList>
    </citation>
    <scope>NUCLEOTIDE SEQUENCE [LARGE SCALE GENOMIC DNA]</scope>
    <source>
        <strain evidence="2 3">FP15055 ss-10</strain>
    </source>
</reference>
<feature type="transmembrane region" description="Helical" evidence="1">
    <location>
        <begin position="27"/>
        <end position="46"/>
    </location>
</feature>
<keyword evidence="3" id="KW-1185">Reference proteome</keyword>
<dbReference type="AlphaFoldDB" id="A0A0D7BRY8"/>
<feature type="transmembrane region" description="Helical" evidence="1">
    <location>
        <begin position="58"/>
        <end position="78"/>
    </location>
</feature>
<dbReference type="EMBL" id="KN880439">
    <property type="protein sequence ID" value="KIY72934.1"/>
    <property type="molecule type" value="Genomic_DNA"/>
</dbReference>
<evidence type="ECO:0000313" key="2">
    <source>
        <dbReference type="EMBL" id="KIY72934.1"/>
    </source>
</evidence>
<proteinExistence type="predicted"/>
<keyword evidence="1" id="KW-0472">Membrane</keyword>
<name>A0A0D7BRY8_9AGAR</name>
<dbReference type="OrthoDB" id="3356019at2759"/>
<protein>
    <recommendedName>
        <fullName evidence="4">HIG1 domain-containing protein</fullName>
    </recommendedName>
</protein>